<name>A0A1Q9C537_SYMMI</name>
<reference evidence="2 3" key="1">
    <citation type="submission" date="2016-02" db="EMBL/GenBank/DDBJ databases">
        <title>Genome analysis of coral dinoflagellate symbionts highlights evolutionary adaptations to a symbiotic lifestyle.</title>
        <authorList>
            <person name="Aranda M."/>
            <person name="Li Y."/>
            <person name="Liew Y.J."/>
            <person name="Baumgarten S."/>
            <person name="Simakov O."/>
            <person name="Wilson M."/>
            <person name="Piel J."/>
            <person name="Ashoor H."/>
            <person name="Bougouffa S."/>
            <person name="Bajic V.B."/>
            <person name="Ryu T."/>
            <person name="Ravasi T."/>
            <person name="Bayer T."/>
            <person name="Micklem G."/>
            <person name="Kim H."/>
            <person name="Bhak J."/>
            <person name="Lajeunesse T.C."/>
            <person name="Voolstra C.R."/>
        </authorList>
    </citation>
    <scope>NUCLEOTIDE SEQUENCE [LARGE SCALE GENOMIC DNA]</scope>
    <source>
        <strain evidence="2 3">CCMP2467</strain>
    </source>
</reference>
<feature type="region of interest" description="Disordered" evidence="1">
    <location>
        <begin position="669"/>
        <end position="697"/>
    </location>
</feature>
<dbReference type="EMBL" id="LSRX01001672">
    <property type="protein sequence ID" value="OLP78032.1"/>
    <property type="molecule type" value="Genomic_DNA"/>
</dbReference>
<feature type="compositionally biased region" description="Acidic residues" evidence="1">
    <location>
        <begin position="672"/>
        <end position="683"/>
    </location>
</feature>
<protein>
    <submittedName>
        <fullName evidence="2">Uncharacterized protein</fullName>
    </submittedName>
</protein>
<accession>A0A1Q9C537</accession>
<feature type="compositionally biased region" description="Polar residues" evidence="1">
    <location>
        <begin position="635"/>
        <end position="650"/>
    </location>
</feature>
<dbReference type="OrthoDB" id="407120at2759"/>
<organism evidence="2 3">
    <name type="scientific">Symbiodinium microadriaticum</name>
    <name type="common">Dinoflagellate</name>
    <name type="synonym">Zooxanthella microadriatica</name>
    <dbReference type="NCBI Taxonomy" id="2951"/>
    <lineage>
        <taxon>Eukaryota</taxon>
        <taxon>Sar</taxon>
        <taxon>Alveolata</taxon>
        <taxon>Dinophyceae</taxon>
        <taxon>Suessiales</taxon>
        <taxon>Symbiodiniaceae</taxon>
        <taxon>Symbiodinium</taxon>
    </lineage>
</organism>
<sequence>MPQLIALFPDEDNSTSAPPPWVTQQQHILQATTFKALPPRGRRHVLLQVELATENTEQHSIAANQEAASSEDEESSQTGKELNKSYSITIFGGIYGFRELFDAANIQGGLVPQPDGTKDEYVRHLKVTPTDEGRSKLTAILDQVLLRIPVYLIDQTDQQDDPFVNWLLGQPSVYMGEKSSQSTCRTDTPDDAAHRNKISVMQQRLQWGRRRNRRQLPFKKTIEKKLEHIIRQRWKDEHEYTNAASLRSLLLRLLCEENQGEQKNIQREAAWNQLLVRIMAGRTQPTIGSTKRKRFSAGGITLKAAAKTNDASMNGDGSELVATVRRWGTTFGVFEDGSTTEPLWQIQVAHGGRQAFGYNLLATCREALQDHPNSNVRDLPQLEAHLHVKVLIGAPPMSGPADPDGVGIRDWQPVLYAPTPHDGLNLVSFIVRHKVTTGQILQLPHFIALCPEEEVAVSVPDPWIVHDSHPLQHQPFRALPPRGRRHVLLQVELDPAGLPPSDDGDSIGEQDAKPEYSLMIFGGIYGYRELFDAANIQGGTVPIPDSAKTEYVRHLKLKFSEDQKHKLTNVLEQVLLNVREGKVANAEFLTCTAYKAHVPQPEQPPRPADTMAEKEKSTAGSSRSLRMCHEHKSKNFTSQPEQRTGSSPPRSTLRARMAPIDYTRWEHIQGDSSEEDQEEEEEEVFRNPPGPRSPRRDIVRGLFAVREPPKPNTEEQRYLLRAEQRELRRYLRNNPCPSKRLIQQWLLGMATTPITGSSPIPSFKWVMESMGWKYEHLGWFHYRSLTTLWTTGTIRTADAFDAQRKTGIQLYRRGGRACMQFNYYVLHYTMCGQHFIHDPPIAAFGFCSHIDKVWDGIGSWQA</sequence>
<gene>
    <name evidence="2" type="ORF">AK812_SmicGene41832</name>
</gene>
<comment type="caution">
    <text evidence="2">The sequence shown here is derived from an EMBL/GenBank/DDBJ whole genome shotgun (WGS) entry which is preliminary data.</text>
</comment>
<dbReference type="AlphaFoldDB" id="A0A1Q9C537"/>
<feature type="region of interest" description="Disordered" evidence="1">
    <location>
        <begin position="598"/>
        <end position="655"/>
    </location>
</feature>
<evidence type="ECO:0000313" key="3">
    <source>
        <dbReference type="Proteomes" id="UP000186817"/>
    </source>
</evidence>
<dbReference type="Proteomes" id="UP000186817">
    <property type="component" value="Unassembled WGS sequence"/>
</dbReference>
<keyword evidence="3" id="KW-1185">Reference proteome</keyword>
<evidence type="ECO:0000256" key="1">
    <source>
        <dbReference type="SAM" id="MobiDB-lite"/>
    </source>
</evidence>
<proteinExistence type="predicted"/>
<feature type="region of interest" description="Disordered" evidence="1">
    <location>
        <begin position="56"/>
        <end position="80"/>
    </location>
</feature>
<evidence type="ECO:0000313" key="2">
    <source>
        <dbReference type="EMBL" id="OLP78032.1"/>
    </source>
</evidence>